<accession>Q9KLG9</accession>
<protein>
    <submittedName>
        <fullName evidence="1">Uncharacterized protein</fullName>
    </submittedName>
</protein>
<dbReference type="PIR" id="G82419">
    <property type="entry name" value="G82419"/>
</dbReference>
<keyword evidence="2" id="KW-1185">Reference proteome</keyword>
<dbReference type="AlphaFoldDB" id="Q9KLG9"/>
<evidence type="ECO:0000313" key="1">
    <source>
        <dbReference type="EMBL" id="AAF96673.1"/>
    </source>
</evidence>
<proteinExistence type="predicted"/>
<dbReference type="DNASU" id="2612751"/>
<dbReference type="Proteomes" id="UP000000584">
    <property type="component" value="Chromosome II"/>
</dbReference>
<dbReference type="EnsemblBacteria" id="AAF96673">
    <property type="protein sequence ID" value="AAF96673"/>
    <property type="gene ID" value="VC_A0775"/>
</dbReference>
<evidence type="ECO:0000313" key="2">
    <source>
        <dbReference type="Proteomes" id="UP000000584"/>
    </source>
</evidence>
<organism evidence="1 2">
    <name type="scientific">Vibrio cholerae serotype O1 (strain ATCC 39315 / El Tor Inaba N16961)</name>
    <dbReference type="NCBI Taxonomy" id="243277"/>
    <lineage>
        <taxon>Bacteria</taxon>
        <taxon>Pseudomonadati</taxon>
        <taxon>Pseudomonadota</taxon>
        <taxon>Gammaproteobacteria</taxon>
        <taxon>Vibrionales</taxon>
        <taxon>Vibrionaceae</taxon>
        <taxon>Vibrio</taxon>
    </lineage>
</organism>
<dbReference type="EMBL" id="AE003853">
    <property type="protein sequence ID" value="AAF96673.1"/>
    <property type="molecule type" value="Genomic_DNA"/>
</dbReference>
<dbReference type="HOGENOM" id="CLU_2921513_0_0_6"/>
<dbReference type="STRING" id="243277.VC_A0775"/>
<gene>
    <name evidence="1" type="ordered locus">VC_A0775</name>
</gene>
<reference evidence="1 2" key="1">
    <citation type="journal article" date="2000" name="Nature">
        <title>DNA sequence of both chromosomes of the cholera pathogen Vibrio cholerae.</title>
        <authorList>
            <person name="Heidelberg J.F."/>
            <person name="Eisen J.A."/>
            <person name="Nelson W.C."/>
            <person name="Clayton R.A."/>
            <person name="Gwinn M.L."/>
            <person name="Dodson R.J."/>
            <person name="Haft D.H."/>
            <person name="Hickey E.K."/>
            <person name="Peterson J.D."/>
            <person name="Umayam L.A."/>
            <person name="Gill S.R."/>
            <person name="Nelson K.E."/>
            <person name="Read T.D."/>
            <person name="Tettelin H."/>
            <person name="Richardson D."/>
            <person name="Ermolaeva M.D."/>
            <person name="Vamathevan J."/>
            <person name="Bass S."/>
            <person name="Qin H."/>
            <person name="Dragoi I."/>
            <person name="Sellers P."/>
            <person name="McDonald L."/>
            <person name="Utterback T."/>
            <person name="Fleishmann R.D."/>
            <person name="Nierman W.C."/>
            <person name="White O."/>
            <person name="Salzberg S.L."/>
            <person name="Smith H.O."/>
            <person name="Colwell R.R."/>
            <person name="Mekalanos J.J."/>
            <person name="Venter J.C."/>
            <person name="Fraser C.M."/>
        </authorList>
    </citation>
    <scope>NUCLEOTIDE SEQUENCE [LARGE SCALE GENOMIC DNA]</scope>
    <source>
        <strain evidence="2">ATCC 39315 / El Tor Inaba N16961</strain>
    </source>
</reference>
<sequence>MRVLEHSELSAMPQMFRIVRLSPSFRHKGIFKSLNLDRRFDPFASGIVEPVFKSRGINVLAIAEKPLQSPKT</sequence>
<dbReference type="KEGG" id="vch:VC_A0775"/>
<name>Q9KLG9_VIBCH</name>